<dbReference type="Pfam" id="PF00905">
    <property type="entry name" value="Transpeptidase"/>
    <property type="match status" value="1"/>
</dbReference>
<evidence type="ECO:0000256" key="2">
    <source>
        <dbReference type="ARBA" id="ARBA00004236"/>
    </source>
</evidence>
<evidence type="ECO:0000259" key="14">
    <source>
        <dbReference type="Pfam" id="PF03717"/>
    </source>
</evidence>
<dbReference type="AlphaFoldDB" id="A0A517ZL01"/>
<evidence type="ECO:0000256" key="11">
    <source>
        <dbReference type="SAM" id="MobiDB-lite"/>
    </source>
</evidence>
<evidence type="ECO:0000256" key="10">
    <source>
        <dbReference type="ARBA" id="ARBA00023316"/>
    </source>
</evidence>
<name>A0A517ZL01_9PLAN</name>
<dbReference type="GO" id="GO:0009252">
    <property type="term" value="P:peptidoglycan biosynthetic process"/>
    <property type="evidence" value="ECO:0007669"/>
    <property type="project" value="UniProtKB-KW"/>
</dbReference>
<keyword evidence="4" id="KW-0121">Carboxypeptidase</keyword>
<dbReference type="Proteomes" id="UP000319383">
    <property type="component" value="Chromosome"/>
</dbReference>
<feature type="domain" description="Penicillin-binding protein dimerisation" evidence="14">
    <location>
        <begin position="96"/>
        <end position="365"/>
    </location>
</feature>
<dbReference type="InterPro" id="IPR005311">
    <property type="entry name" value="PBP_dimer"/>
</dbReference>
<keyword evidence="6" id="KW-0133">Cell shape</keyword>
<dbReference type="Pfam" id="PF03717">
    <property type="entry name" value="PBP_dimer"/>
    <property type="match status" value="1"/>
</dbReference>
<dbReference type="GO" id="GO:0008360">
    <property type="term" value="P:regulation of cell shape"/>
    <property type="evidence" value="ECO:0007669"/>
    <property type="project" value="UniProtKB-KW"/>
</dbReference>
<organism evidence="15 16">
    <name type="scientific">Symmachiella dynata</name>
    <dbReference type="NCBI Taxonomy" id="2527995"/>
    <lineage>
        <taxon>Bacteria</taxon>
        <taxon>Pseudomonadati</taxon>
        <taxon>Planctomycetota</taxon>
        <taxon>Planctomycetia</taxon>
        <taxon>Planctomycetales</taxon>
        <taxon>Planctomycetaceae</taxon>
        <taxon>Symmachiella</taxon>
    </lineage>
</organism>
<keyword evidence="5 12" id="KW-0812">Transmembrane</keyword>
<evidence type="ECO:0000256" key="7">
    <source>
        <dbReference type="ARBA" id="ARBA00022984"/>
    </source>
</evidence>
<gene>
    <name evidence="15" type="primary">spoVD_1</name>
    <name evidence="15" type="ORF">Mal52_16410</name>
</gene>
<dbReference type="InterPro" id="IPR001460">
    <property type="entry name" value="PCN-bd_Tpept"/>
</dbReference>
<dbReference type="GO" id="GO:0005886">
    <property type="term" value="C:plasma membrane"/>
    <property type="evidence" value="ECO:0007669"/>
    <property type="project" value="UniProtKB-SubCell"/>
</dbReference>
<dbReference type="Gene3D" id="3.90.1310.10">
    <property type="entry name" value="Penicillin-binding protein 2a (Domain 2)"/>
    <property type="match status" value="1"/>
</dbReference>
<evidence type="ECO:0000256" key="3">
    <source>
        <dbReference type="ARBA" id="ARBA00022475"/>
    </source>
</evidence>
<dbReference type="SUPFAM" id="SSF56601">
    <property type="entry name" value="beta-lactamase/transpeptidase-like"/>
    <property type="match status" value="1"/>
</dbReference>
<keyword evidence="10" id="KW-0961">Cell wall biogenesis/degradation</keyword>
<evidence type="ECO:0000256" key="9">
    <source>
        <dbReference type="ARBA" id="ARBA00023136"/>
    </source>
</evidence>
<reference evidence="15 16" key="1">
    <citation type="submission" date="2019-02" db="EMBL/GenBank/DDBJ databases">
        <title>Deep-cultivation of Planctomycetes and their phenomic and genomic characterization uncovers novel biology.</title>
        <authorList>
            <person name="Wiegand S."/>
            <person name="Jogler M."/>
            <person name="Boedeker C."/>
            <person name="Pinto D."/>
            <person name="Vollmers J."/>
            <person name="Rivas-Marin E."/>
            <person name="Kohn T."/>
            <person name="Peeters S.H."/>
            <person name="Heuer A."/>
            <person name="Rast P."/>
            <person name="Oberbeckmann S."/>
            <person name="Bunk B."/>
            <person name="Jeske O."/>
            <person name="Meyerdierks A."/>
            <person name="Storesund J.E."/>
            <person name="Kallscheuer N."/>
            <person name="Luecker S."/>
            <person name="Lage O.M."/>
            <person name="Pohl T."/>
            <person name="Merkel B.J."/>
            <person name="Hornburger P."/>
            <person name="Mueller R.-W."/>
            <person name="Bruemmer F."/>
            <person name="Labrenz M."/>
            <person name="Spormann A.M."/>
            <person name="Op den Camp H."/>
            <person name="Overmann J."/>
            <person name="Amann R."/>
            <person name="Jetten M.S.M."/>
            <person name="Mascher T."/>
            <person name="Medema M.H."/>
            <person name="Devos D.P."/>
            <person name="Kaster A.-K."/>
            <person name="Ovreas L."/>
            <person name="Rohde M."/>
            <person name="Galperin M.Y."/>
            <person name="Jogler C."/>
        </authorList>
    </citation>
    <scope>NUCLEOTIDE SEQUENCE [LARGE SCALE GENOMIC DNA]</scope>
    <source>
        <strain evidence="15 16">Mal52</strain>
    </source>
</reference>
<dbReference type="InterPro" id="IPR036138">
    <property type="entry name" value="PBP_dimer_sf"/>
</dbReference>
<proteinExistence type="predicted"/>
<feature type="region of interest" description="Disordered" evidence="11">
    <location>
        <begin position="204"/>
        <end position="223"/>
    </location>
</feature>
<evidence type="ECO:0000256" key="5">
    <source>
        <dbReference type="ARBA" id="ARBA00022692"/>
    </source>
</evidence>
<dbReference type="GO" id="GO:0008658">
    <property type="term" value="F:penicillin binding"/>
    <property type="evidence" value="ECO:0007669"/>
    <property type="project" value="InterPro"/>
</dbReference>
<dbReference type="GO" id="GO:0071555">
    <property type="term" value="P:cell wall organization"/>
    <property type="evidence" value="ECO:0007669"/>
    <property type="project" value="UniProtKB-KW"/>
</dbReference>
<keyword evidence="4" id="KW-0378">Hydrolase</keyword>
<keyword evidence="4" id="KW-0645">Protease</keyword>
<evidence type="ECO:0000256" key="8">
    <source>
        <dbReference type="ARBA" id="ARBA00022989"/>
    </source>
</evidence>
<evidence type="ECO:0000256" key="1">
    <source>
        <dbReference type="ARBA" id="ARBA00004167"/>
    </source>
</evidence>
<evidence type="ECO:0000259" key="13">
    <source>
        <dbReference type="Pfam" id="PF00905"/>
    </source>
</evidence>
<dbReference type="SUPFAM" id="SSF56519">
    <property type="entry name" value="Penicillin binding protein dimerisation domain"/>
    <property type="match status" value="1"/>
</dbReference>
<accession>A0A517ZL01</accession>
<feature type="compositionally biased region" description="Low complexity" evidence="11">
    <location>
        <begin position="210"/>
        <end position="219"/>
    </location>
</feature>
<dbReference type="KEGG" id="sdyn:Mal52_16410"/>
<feature type="transmembrane region" description="Helical" evidence="12">
    <location>
        <begin position="47"/>
        <end position="67"/>
    </location>
</feature>
<dbReference type="EMBL" id="CP036276">
    <property type="protein sequence ID" value="QDU43169.1"/>
    <property type="molecule type" value="Genomic_DNA"/>
</dbReference>
<dbReference type="GO" id="GO:0071972">
    <property type="term" value="F:peptidoglycan L,D-transpeptidase activity"/>
    <property type="evidence" value="ECO:0007669"/>
    <property type="project" value="TreeGrafter"/>
</dbReference>
<feature type="domain" description="Penicillin-binding protein transpeptidase" evidence="13">
    <location>
        <begin position="418"/>
        <end position="747"/>
    </location>
</feature>
<evidence type="ECO:0000256" key="4">
    <source>
        <dbReference type="ARBA" id="ARBA00022645"/>
    </source>
</evidence>
<sequence length="767" mass="85246">MESTGDPLVTMWKPNTPIMRNRVTSFDTTRSSASSAWTADENPRGRLWGLFAGVFVLLSIVIARVAYLQVHLADGYQQDFATIRETVESMPSRDARIVSADGQVLAQDVGYFQVAAYYRWLESPPDPKWLRMKARERLTRGQRRDTQLVEAAEREVLAQQKRMWKELAALSGMDETVLTQRRGDIQRRVERIVELVEKRRAERFEEEQASETASTSEPSGQSAWQRGWNAFVKALTTAPDRGRLDPIIVREQQDYHTILFEIDLKRGMHIEAHPERFPGLKLVESTRRRYPHGELAAHVIGYRQPISGEALAERKARFGSADPLDYRTGDRIGKTGIERVYERQLHGLRGQRRRYLSHRGEIIRTEIERKPMVRPDINLTLDTRLQRHAEQLLDAALNRRPTQTDEEEKDELPIPAGGAIVALDVHSGAILAAASAPRFDLDLLAQGDQEVFEAARKDQRSPFLPRVTRMTLPPGSVFKTLTAAAVLESGAIGVHQDFFCQGYLDDPEHHRCYIFRHYGVGHGHIDLQAALEQSCNVYFYSAARRSGPQPIVDWAARLGFGQPTGIDLPGERGGHLPTLKSGSGRNGRWQVADTLGLAIGQSSLTVTPLQIARLMAVVANGGYLVTPHLVSHVGSIHAAGNDSESEYDWTVRNPQRVAGLKGETLEQIHAGLVRVVEERHGTGYKTVRLPGVAIAGKTGTAEVGANRADHAWFAGYAPAEQPQVAFVVVLQHAGSGGHAAGPLAREFVRKLVELDFVEGKLELAAGE</sequence>
<evidence type="ECO:0000256" key="6">
    <source>
        <dbReference type="ARBA" id="ARBA00022960"/>
    </source>
</evidence>
<comment type="subcellular location">
    <subcellularLocation>
        <location evidence="2">Cell membrane</location>
    </subcellularLocation>
    <subcellularLocation>
        <location evidence="1">Membrane</location>
        <topology evidence="1">Single-pass membrane protein</topology>
    </subcellularLocation>
</comment>
<evidence type="ECO:0000313" key="16">
    <source>
        <dbReference type="Proteomes" id="UP000319383"/>
    </source>
</evidence>
<dbReference type="InterPro" id="IPR050515">
    <property type="entry name" value="Beta-lactam/transpept"/>
</dbReference>
<dbReference type="PANTHER" id="PTHR30627:SF2">
    <property type="entry name" value="PEPTIDOGLYCAN D,D-TRANSPEPTIDASE MRDA"/>
    <property type="match status" value="1"/>
</dbReference>
<keyword evidence="9 12" id="KW-0472">Membrane</keyword>
<keyword evidence="3" id="KW-1003">Cell membrane</keyword>
<keyword evidence="7" id="KW-0573">Peptidoglycan synthesis</keyword>
<evidence type="ECO:0000256" key="12">
    <source>
        <dbReference type="SAM" id="Phobius"/>
    </source>
</evidence>
<keyword evidence="8 12" id="KW-1133">Transmembrane helix</keyword>
<protein>
    <submittedName>
        <fullName evidence="15">Stage V sporulation protein D</fullName>
    </submittedName>
</protein>
<evidence type="ECO:0000313" key="15">
    <source>
        <dbReference type="EMBL" id="QDU43169.1"/>
    </source>
</evidence>
<dbReference type="PANTHER" id="PTHR30627">
    <property type="entry name" value="PEPTIDOGLYCAN D,D-TRANSPEPTIDASE"/>
    <property type="match status" value="1"/>
</dbReference>
<dbReference type="Gene3D" id="3.40.710.10">
    <property type="entry name" value="DD-peptidase/beta-lactamase superfamily"/>
    <property type="match status" value="1"/>
</dbReference>
<keyword evidence="16" id="KW-1185">Reference proteome</keyword>
<dbReference type="InterPro" id="IPR012338">
    <property type="entry name" value="Beta-lactam/transpept-like"/>
</dbReference>